<dbReference type="PANTHER" id="PTHR13387">
    <property type="entry name" value="PROTEIN HGH1 HOMOLOG"/>
    <property type="match status" value="1"/>
</dbReference>
<dbReference type="Proteomes" id="UP000028838">
    <property type="component" value="Unassembled WGS sequence"/>
</dbReference>
<gene>
    <name evidence="3" type="ORF">TGFOU_222192</name>
</gene>
<sequence length="594" mass="64746">MERSMLCTPEEASLYGDVLELLQHPHRRDVRTQALHACVQCSSQASFLSFLRSLLPEGSTHAEKREVSESHGTVGEVEREPLSPRKDLDRFLRSCVRNLGQEEDGASAAAVEVLINLSADEVLADHMVKRELHMVNVVVDNLEEQTKNEAPRHANISLMLLSNLTRKEEAGLALLATKHGLPGFNLVRLIRVLDAAARSPLRRLPKDTFWQEEGYFILSTLQNISSLREGTATLAGALLPQLNSLLSLLPLLPPNCHSPLLRLCLNLCLDKNVHASICRFPPPSFSSSRLEKKVEQAQGEATGNPHLALNGDSCAPASPASLTSTRDSTANSPSASAASSSSSSAAASDAESDSNSSRSPSVCRTHAVPQSRDADGGRGAKREEPSDIPCSLLLALASFLYPPPGPKRAFMGEDKVEKNAQRRDEGEKAPDERKSGSSSREEGEEKEKREETESGDAQREKGEKNTENPTAENVAHTDAEVARLRFLHPIVSLTAYGPAGSALSRSVVVNCFSALALTETGRNSMRESGIYEVLRCVHLLEEQTSPVRQEIENMVHILVYSEEELRQQDEDLARSAQRESPDAIKKRALAGMAV</sequence>
<dbReference type="PANTHER" id="PTHR13387:SF9">
    <property type="entry name" value="PROTEIN HGH1 HOMOLOG"/>
    <property type="match status" value="1"/>
</dbReference>
<accession>A0A086KTI5</accession>
<organism evidence="3 4">
    <name type="scientific">Toxoplasma gondii FOU</name>
    <dbReference type="NCBI Taxonomy" id="943167"/>
    <lineage>
        <taxon>Eukaryota</taxon>
        <taxon>Sar</taxon>
        <taxon>Alveolata</taxon>
        <taxon>Apicomplexa</taxon>
        <taxon>Conoidasida</taxon>
        <taxon>Coccidia</taxon>
        <taxon>Eucoccidiorida</taxon>
        <taxon>Eimeriorina</taxon>
        <taxon>Sarcocystidae</taxon>
        <taxon>Toxoplasma</taxon>
    </lineage>
</organism>
<evidence type="ECO:0000259" key="2">
    <source>
        <dbReference type="Pfam" id="PF04064"/>
    </source>
</evidence>
<dbReference type="VEuPathDB" id="ToxoDB:TGFOU_222192"/>
<protein>
    <recommendedName>
        <fullName evidence="2">Protein HGH1 C-terminal domain-containing protein</fullName>
    </recommendedName>
</protein>
<feature type="compositionally biased region" description="Basic and acidic residues" evidence="1">
    <location>
        <begin position="60"/>
        <end position="69"/>
    </location>
</feature>
<comment type="caution">
    <text evidence="3">The sequence shown here is derived from an EMBL/GenBank/DDBJ whole genome shotgun (WGS) entry which is preliminary data.</text>
</comment>
<dbReference type="EMBL" id="AEYH02001724">
    <property type="protein sequence ID" value="KFG47703.1"/>
    <property type="molecule type" value="Genomic_DNA"/>
</dbReference>
<proteinExistence type="predicted"/>
<feature type="region of interest" description="Disordered" evidence="1">
    <location>
        <begin position="285"/>
        <end position="386"/>
    </location>
</feature>
<feature type="region of interest" description="Disordered" evidence="1">
    <location>
        <begin position="417"/>
        <end position="475"/>
    </location>
</feature>
<reference evidence="3 4" key="1">
    <citation type="submission" date="2014-07" db="EMBL/GenBank/DDBJ databases">
        <authorList>
            <person name="Sibley D."/>
            <person name="Venepally P."/>
            <person name="Karamycheva S."/>
            <person name="Hadjithomas M."/>
            <person name="Khan A."/>
            <person name="Brunk B."/>
            <person name="Roos D."/>
            <person name="Caler E."/>
            <person name="Lorenzi H."/>
        </authorList>
    </citation>
    <scope>NUCLEOTIDE SEQUENCE [LARGE SCALE GENOMIC DNA]</scope>
    <source>
        <strain evidence="3 4">FOU</strain>
    </source>
</reference>
<dbReference type="AlphaFoldDB" id="A0A086KTI5"/>
<feature type="compositionally biased region" description="Basic and acidic residues" evidence="1">
    <location>
        <begin position="417"/>
        <end position="466"/>
    </location>
</feature>
<feature type="compositionally biased region" description="Low complexity" evidence="1">
    <location>
        <begin position="328"/>
        <end position="361"/>
    </location>
</feature>
<evidence type="ECO:0000256" key="1">
    <source>
        <dbReference type="SAM" id="MobiDB-lite"/>
    </source>
</evidence>
<feature type="domain" description="Protein HGH1 C-terminal" evidence="2">
    <location>
        <begin position="515"/>
        <end position="564"/>
    </location>
</feature>
<dbReference type="InterPro" id="IPR007206">
    <property type="entry name" value="Protein_HGH1_C"/>
</dbReference>
<feature type="compositionally biased region" description="Basic and acidic residues" evidence="1">
    <location>
        <begin position="372"/>
        <end position="385"/>
    </location>
</feature>
<evidence type="ECO:0000313" key="4">
    <source>
        <dbReference type="Proteomes" id="UP000028838"/>
    </source>
</evidence>
<dbReference type="InterPro" id="IPR039717">
    <property type="entry name" value="Hgh1"/>
</dbReference>
<evidence type="ECO:0000313" key="3">
    <source>
        <dbReference type="EMBL" id="KFG47703.1"/>
    </source>
</evidence>
<feature type="region of interest" description="Disordered" evidence="1">
    <location>
        <begin position="59"/>
        <end position="81"/>
    </location>
</feature>
<dbReference type="Pfam" id="PF04064">
    <property type="entry name" value="DUF384"/>
    <property type="match status" value="1"/>
</dbReference>
<dbReference type="OrthoDB" id="338814at2759"/>
<name>A0A086KTI5_TOXGO</name>